<dbReference type="AlphaFoldDB" id="A0A835LTD2"/>
<dbReference type="OrthoDB" id="185373at2759"/>
<dbReference type="EMBL" id="JADFTS010000005">
    <property type="protein sequence ID" value="KAF9604177.1"/>
    <property type="molecule type" value="Genomic_DNA"/>
</dbReference>
<evidence type="ECO:0000313" key="2">
    <source>
        <dbReference type="Proteomes" id="UP000631114"/>
    </source>
</evidence>
<keyword evidence="2" id="KW-1185">Reference proteome</keyword>
<proteinExistence type="predicted"/>
<dbReference type="Proteomes" id="UP000631114">
    <property type="component" value="Unassembled WGS sequence"/>
</dbReference>
<reference evidence="1 2" key="1">
    <citation type="submission" date="2020-10" db="EMBL/GenBank/DDBJ databases">
        <title>The Coptis chinensis genome and diversification of protoberbering-type alkaloids.</title>
        <authorList>
            <person name="Wang B."/>
            <person name="Shu S."/>
            <person name="Song C."/>
            <person name="Liu Y."/>
        </authorList>
    </citation>
    <scope>NUCLEOTIDE SEQUENCE [LARGE SCALE GENOMIC DNA]</scope>
    <source>
        <strain evidence="1">HL-2020</strain>
        <tissue evidence="1">Leaf</tissue>
    </source>
</reference>
<evidence type="ECO:0000313" key="1">
    <source>
        <dbReference type="EMBL" id="KAF9604177.1"/>
    </source>
</evidence>
<protein>
    <submittedName>
        <fullName evidence="1">Uncharacterized protein</fullName>
    </submittedName>
</protein>
<organism evidence="1 2">
    <name type="scientific">Coptis chinensis</name>
    <dbReference type="NCBI Taxonomy" id="261450"/>
    <lineage>
        <taxon>Eukaryota</taxon>
        <taxon>Viridiplantae</taxon>
        <taxon>Streptophyta</taxon>
        <taxon>Embryophyta</taxon>
        <taxon>Tracheophyta</taxon>
        <taxon>Spermatophyta</taxon>
        <taxon>Magnoliopsida</taxon>
        <taxon>Ranunculales</taxon>
        <taxon>Ranunculaceae</taxon>
        <taxon>Coptidoideae</taxon>
        <taxon>Coptis</taxon>
    </lineage>
</organism>
<name>A0A835LTD2_9MAGN</name>
<comment type="caution">
    <text evidence="1">The sequence shown here is derived from an EMBL/GenBank/DDBJ whole genome shotgun (WGS) entry which is preliminary data.</text>
</comment>
<sequence length="110" mass="12307">MIDLGIVGPLFSLVVKDGRLGIVEDATPVIAQVAGCCNSDIKLKKEHACSWVEIANAVHIFVANDDAHPQREDIRKMWEKLSKKIKEVGYVPDTSHVLLFVDQQEREVKL</sequence>
<gene>
    <name evidence="1" type="ORF">IFM89_003923</name>
</gene>
<accession>A0A835LTD2</accession>